<dbReference type="AlphaFoldDB" id="W8BIN5"/>
<protein>
    <submittedName>
        <fullName evidence="1">Uncharacterized protein</fullName>
    </submittedName>
</protein>
<evidence type="ECO:0000313" key="1">
    <source>
        <dbReference type="EMBL" id="JAC01161.1"/>
    </source>
</evidence>
<name>W8BIN5_CERCA</name>
<reference evidence="1" key="2">
    <citation type="journal article" date="2014" name="BMC Genomics">
        <title>A genomic perspective to assessing quality of mass-reared SIT flies used in Mediterranean fruit fly (Ceratitis capitata) eradication in California.</title>
        <authorList>
            <person name="Calla B."/>
            <person name="Hall B."/>
            <person name="Hou S."/>
            <person name="Geib S.M."/>
        </authorList>
    </citation>
    <scope>NUCLEOTIDE SEQUENCE</scope>
</reference>
<sequence length="160" mass="18367">MELRTVITKCTYCKASLLLYFALLAIIESGSTYKSSELIFFESDLYNAAHNQHQRNVAQTLRTNINNEDESSNMYMDRQVGAHTGTRNVHWAPVAFNPEKTNRKEEPIEIERIWGSQPLDKSRTATLTNSEGGKTIDVNLRFNFQTNPRPRNRNVFPTRG</sequence>
<accession>W8BIN5</accession>
<organism evidence="1">
    <name type="scientific">Ceratitis capitata</name>
    <name type="common">Mediterranean fruit fly</name>
    <name type="synonym">Tephritis capitata</name>
    <dbReference type="NCBI Taxonomy" id="7213"/>
    <lineage>
        <taxon>Eukaryota</taxon>
        <taxon>Metazoa</taxon>
        <taxon>Ecdysozoa</taxon>
        <taxon>Arthropoda</taxon>
        <taxon>Hexapoda</taxon>
        <taxon>Insecta</taxon>
        <taxon>Pterygota</taxon>
        <taxon>Neoptera</taxon>
        <taxon>Endopterygota</taxon>
        <taxon>Diptera</taxon>
        <taxon>Brachycera</taxon>
        <taxon>Muscomorpha</taxon>
        <taxon>Tephritoidea</taxon>
        <taxon>Tephritidae</taxon>
        <taxon>Ceratitis</taxon>
        <taxon>Ceratitis</taxon>
    </lineage>
</organism>
<reference evidence="1" key="1">
    <citation type="submission" date="2013-07" db="EMBL/GenBank/DDBJ databases">
        <authorList>
            <person name="Geib S."/>
        </authorList>
    </citation>
    <scope>NUCLEOTIDE SEQUENCE</scope>
</reference>
<proteinExistence type="evidence at transcript level"/>
<dbReference type="EMBL" id="GAMC01005395">
    <property type="protein sequence ID" value="JAC01161.1"/>
    <property type="molecule type" value="mRNA"/>
</dbReference>